<dbReference type="EMBL" id="WOGU01000003">
    <property type="protein sequence ID" value="MUN62497.1"/>
    <property type="molecule type" value="Genomic_DNA"/>
</dbReference>
<dbReference type="RefSeq" id="WP_156267778.1">
    <property type="nucleotide sequence ID" value="NZ_WOGU01000003.1"/>
</dbReference>
<sequence>MTRRPFPLATTATVTALAITSCGSPAGPGAAPTLDLTSWAADYLPVPAEGGLSMANITDPRGGFSSDSADDVEPGWYAVTMACAPTDTGAVPEDSSPKIALKGENGAYGGGDCSASPITTTVYVGIPDEPAPETISVEVMADGREYYWGVSASPTTAPE</sequence>
<gene>
    <name evidence="2" type="ORF">GMA12_04980</name>
</gene>
<evidence type="ECO:0000313" key="3">
    <source>
        <dbReference type="Proteomes" id="UP000436989"/>
    </source>
</evidence>
<dbReference type="Proteomes" id="UP000436989">
    <property type="component" value="Unassembled WGS sequence"/>
</dbReference>
<feature type="signal peptide" evidence="1">
    <location>
        <begin position="1"/>
        <end position="26"/>
    </location>
</feature>
<reference evidence="2 3" key="1">
    <citation type="submission" date="2019-12" db="EMBL/GenBank/DDBJ databases">
        <authorList>
            <person name="Shi Y."/>
        </authorList>
    </citation>
    <scope>NUCLEOTIDE SEQUENCE [LARGE SCALE GENOMIC DNA]</scope>
    <source>
        <strain evidence="2 3">JCM 17929</strain>
    </source>
</reference>
<name>A0A6N8GJR8_9MICC</name>
<keyword evidence="1" id="KW-0732">Signal</keyword>
<comment type="caution">
    <text evidence="2">The sequence shown here is derived from an EMBL/GenBank/DDBJ whole genome shotgun (WGS) entry which is preliminary data.</text>
</comment>
<dbReference type="AlphaFoldDB" id="A0A6N8GJR8"/>
<accession>A0A6N8GJR8</accession>
<keyword evidence="3" id="KW-1185">Reference proteome</keyword>
<feature type="chain" id="PRO_5038393508" description="Secreted protein" evidence="1">
    <location>
        <begin position="27"/>
        <end position="159"/>
    </location>
</feature>
<dbReference type="PROSITE" id="PS51257">
    <property type="entry name" value="PROKAR_LIPOPROTEIN"/>
    <property type="match status" value="1"/>
</dbReference>
<proteinExistence type="predicted"/>
<evidence type="ECO:0000313" key="2">
    <source>
        <dbReference type="EMBL" id="MUN62497.1"/>
    </source>
</evidence>
<evidence type="ECO:0008006" key="4">
    <source>
        <dbReference type="Google" id="ProtNLM"/>
    </source>
</evidence>
<protein>
    <recommendedName>
        <fullName evidence="4">Secreted protein</fullName>
    </recommendedName>
</protein>
<evidence type="ECO:0000256" key="1">
    <source>
        <dbReference type="SAM" id="SignalP"/>
    </source>
</evidence>
<organism evidence="2 3">
    <name type="scientific">Kocuria sediminis</name>
    <dbReference type="NCBI Taxonomy" id="1038857"/>
    <lineage>
        <taxon>Bacteria</taxon>
        <taxon>Bacillati</taxon>
        <taxon>Actinomycetota</taxon>
        <taxon>Actinomycetes</taxon>
        <taxon>Micrococcales</taxon>
        <taxon>Micrococcaceae</taxon>
        <taxon>Kocuria</taxon>
    </lineage>
</organism>